<evidence type="ECO:0000259" key="11">
    <source>
        <dbReference type="PROSITE" id="PS01225"/>
    </source>
</evidence>
<dbReference type="InterPro" id="IPR050780">
    <property type="entry name" value="Mucin_vWF_Thrombospondin_sf"/>
</dbReference>
<dbReference type="SUPFAM" id="SSF57196">
    <property type="entry name" value="EGF/Laminin"/>
    <property type="match status" value="1"/>
</dbReference>
<dbReference type="PROSITE" id="PS01225">
    <property type="entry name" value="CTCK_2"/>
    <property type="match status" value="1"/>
</dbReference>
<keyword evidence="6" id="KW-0325">Glycoprotein</keyword>
<dbReference type="InterPro" id="IPR008979">
    <property type="entry name" value="Galactose-bd-like_sf"/>
</dbReference>
<evidence type="ECO:0000256" key="1">
    <source>
        <dbReference type="ARBA" id="ARBA00007611"/>
    </source>
</evidence>
<protein>
    <submittedName>
        <fullName evidence="18">Hemocytin isoform X1</fullName>
    </submittedName>
</protein>
<dbReference type="PROSITE" id="PS50940">
    <property type="entry name" value="CHIT_BIND_II"/>
    <property type="match status" value="1"/>
</dbReference>
<dbReference type="InterPro" id="IPR000742">
    <property type="entry name" value="EGF"/>
</dbReference>
<dbReference type="SUPFAM" id="SSF57603">
    <property type="entry name" value="FnI-like domain"/>
    <property type="match status" value="2"/>
</dbReference>
<dbReference type="PANTHER" id="PTHR11339:SF386">
    <property type="entry name" value="HEMOLECTIN, ISOFORM A"/>
    <property type="match status" value="1"/>
</dbReference>
<accession>A0A6P3WUI1</accession>
<keyword evidence="4" id="KW-0722">Serine protease inhibitor</keyword>
<keyword evidence="8" id="KW-0245">EGF-like domain</keyword>
<dbReference type="SMART" id="SM00215">
    <property type="entry name" value="VWC_out"/>
    <property type="match status" value="5"/>
</dbReference>
<feature type="domain" description="Chitin-binding type-2" evidence="15">
    <location>
        <begin position="1746"/>
        <end position="1810"/>
    </location>
</feature>
<dbReference type="InterPro" id="IPR014853">
    <property type="entry name" value="VWF/SSPO/ZAN-like_Cys-rich_dom"/>
</dbReference>
<feature type="domain" description="VWFC" evidence="14">
    <location>
        <begin position="3300"/>
        <end position="3355"/>
    </location>
</feature>
<evidence type="ECO:0000256" key="5">
    <source>
        <dbReference type="ARBA" id="ARBA00023157"/>
    </source>
</evidence>
<dbReference type="SMART" id="SM00181">
    <property type="entry name" value="EGF"/>
    <property type="match status" value="3"/>
</dbReference>
<keyword evidence="10" id="KW-0732">Signal</keyword>
<feature type="compositionally biased region" description="Polar residues" evidence="9">
    <location>
        <begin position="1961"/>
        <end position="1979"/>
    </location>
</feature>
<keyword evidence="3" id="KW-0677">Repeat</keyword>
<dbReference type="InterPro" id="IPR036084">
    <property type="entry name" value="Ser_inhib-like_sf"/>
</dbReference>
<dbReference type="CDD" id="cd00057">
    <property type="entry name" value="FA58C"/>
    <property type="match status" value="2"/>
</dbReference>
<dbReference type="KEGG" id="dqu:106741625"/>
<feature type="domain" description="VWFD" evidence="16">
    <location>
        <begin position="1238"/>
        <end position="1407"/>
    </location>
</feature>
<feature type="domain" description="CTCK" evidence="11">
    <location>
        <begin position="3834"/>
        <end position="3930"/>
    </location>
</feature>
<evidence type="ECO:0000259" key="12">
    <source>
        <dbReference type="PROSITE" id="PS50022"/>
    </source>
</evidence>
<proteinExistence type="inferred from homology"/>
<dbReference type="Pfam" id="PF00094">
    <property type="entry name" value="VWD"/>
    <property type="match status" value="5"/>
</dbReference>
<evidence type="ECO:0000256" key="4">
    <source>
        <dbReference type="ARBA" id="ARBA00022900"/>
    </source>
</evidence>
<feature type="domain" description="EGF-like" evidence="13">
    <location>
        <begin position="225"/>
        <end position="256"/>
    </location>
</feature>
<feature type="region of interest" description="Disordered" evidence="9">
    <location>
        <begin position="1961"/>
        <end position="1984"/>
    </location>
</feature>
<dbReference type="CTD" id="39529"/>
<feature type="domain" description="VWFD" evidence="16">
    <location>
        <begin position="758"/>
        <end position="937"/>
    </location>
</feature>
<dbReference type="PROSITE" id="PS01185">
    <property type="entry name" value="CTCK_1"/>
    <property type="match status" value="1"/>
</dbReference>
<feature type="domain" description="EGF-like" evidence="13">
    <location>
        <begin position="129"/>
        <end position="160"/>
    </location>
</feature>
<dbReference type="PROSITE" id="PS50022">
    <property type="entry name" value="FA58C_3"/>
    <property type="match status" value="2"/>
</dbReference>
<dbReference type="SUPFAM" id="SSF57567">
    <property type="entry name" value="Serine protease inhibitors"/>
    <property type="match status" value="5"/>
</dbReference>
<keyword evidence="5 8" id="KW-1015">Disulfide bond</keyword>
<dbReference type="CDD" id="cd19941">
    <property type="entry name" value="TIL"/>
    <property type="match status" value="5"/>
</dbReference>
<dbReference type="InterPro" id="IPR006207">
    <property type="entry name" value="Cys_knot_C"/>
</dbReference>
<dbReference type="GO" id="GO:0007399">
    <property type="term" value="P:nervous system development"/>
    <property type="evidence" value="ECO:0007669"/>
    <property type="project" value="UniProtKB-ARBA"/>
</dbReference>
<feature type="disulfide bond" evidence="7">
    <location>
        <begin position="3874"/>
        <end position="3926"/>
    </location>
</feature>
<keyword evidence="2" id="KW-0646">Protease inhibitor</keyword>
<dbReference type="InterPro" id="IPR001007">
    <property type="entry name" value="VWF_dom"/>
</dbReference>
<dbReference type="InterPro" id="IPR002919">
    <property type="entry name" value="TIL_dom"/>
</dbReference>
<dbReference type="InterPro" id="IPR001846">
    <property type="entry name" value="VWF_type-D"/>
</dbReference>
<feature type="domain" description="F5/8 type C" evidence="12">
    <location>
        <begin position="2188"/>
        <end position="2328"/>
    </location>
</feature>
<dbReference type="InterPro" id="IPR036508">
    <property type="entry name" value="Chitin-bd_dom_sf"/>
</dbReference>
<evidence type="ECO:0000256" key="2">
    <source>
        <dbReference type="ARBA" id="ARBA00022690"/>
    </source>
</evidence>
<name>A0A6P3WUI1_DINQU</name>
<comment type="caution">
    <text evidence="8">Lacks conserved residue(s) required for the propagation of feature annotation.</text>
</comment>
<gene>
    <name evidence="18" type="primary">LOC106741625</name>
</gene>
<evidence type="ECO:0000259" key="14">
    <source>
        <dbReference type="PROSITE" id="PS50184"/>
    </source>
</evidence>
<dbReference type="SUPFAM" id="SSF57625">
    <property type="entry name" value="Invertebrate chitin-binding proteins"/>
    <property type="match status" value="1"/>
</dbReference>
<dbReference type="SUPFAM" id="SSF49785">
    <property type="entry name" value="Galactose-binding domain-like"/>
    <property type="match status" value="2"/>
</dbReference>
<dbReference type="PROSITE" id="PS51233">
    <property type="entry name" value="VWFD"/>
    <property type="match status" value="5"/>
</dbReference>
<dbReference type="GO" id="GO:0031012">
    <property type="term" value="C:extracellular matrix"/>
    <property type="evidence" value="ECO:0007669"/>
    <property type="project" value="TreeGrafter"/>
</dbReference>
<dbReference type="SMART" id="SM00214">
    <property type="entry name" value="VWC"/>
    <property type="match status" value="8"/>
</dbReference>
<reference evidence="18" key="1">
    <citation type="submission" date="2025-08" db="UniProtKB">
        <authorList>
            <consortium name="RefSeq"/>
        </authorList>
    </citation>
    <scope>IDENTIFICATION</scope>
</reference>
<dbReference type="PROSITE" id="PS01208">
    <property type="entry name" value="VWFC_1"/>
    <property type="match status" value="1"/>
</dbReference>
<dbReference type="GeneID" id="106741625"/>
<dbReference type="SMART" id="SM00216">
    <property type="entry name" value="VWD"/>
    <property type="match status" value="5"/>
</dbReference>
<dbReference type="FunFam" id="2.10.25.10:FF:000055">
    <property type="entry name" value="alpha-tectorin isoform X1"/>
    <property type="match status" value="1"/>
</dbReference>
<dbReference type="SMART" id="SM00041">
    <property type="entry name" value="CT"/>
    <property type="match status" value="1"/>
</dbReference>
<comment type="similarity">
    <text evidence="1">Belongs to the serine protease inhibitor-like (TIL domain-containing) family.</text>
</comment>
<feature type="signal peptide" evidence="10">
    <location>
        <begin position="1"/>
        <end position="27"/>
    </location>
</feature>
<dbReference type="InterPro" id="IPR000421">
    <property type="entry name" value="FA58C"/>
</dbReference>
<dbReference type="Pfam" id="PF08742">
    <property type="entry name" value="C8"/>
    <property type="match status" value="5"/>
</dbReference>
<dbReference type="InterPro" id="IPR002557">
    <property type="entry name" value="Chitin-bd_dom"/>
</dbReference>
<dbReference type="PROSITE" id="PS50026">
    <property type="entry name" value="EGF_3"/>
    <property type="match status" value="2"/>
</dbReference>
<dbReference type="Pfam" id="PF23244">
    <property type="entry name" value="VWF"/>
    <property type="match status" value="1"/>
</dbReference>
<dbReference type="RefSeq" id="XP_014469309.1">
    <property type="nucleotide sequence ID" value="XM_014613823.1"/>
</dbReference>
<feature type="disulfide bond" evidence="8">
    <location>
        <begin position="246"/>
        <end position="255"/>
    </location>
</feature>
<evidence type="ECO:0000256" key="10">
    <source>
        <dbReference type="SAM" id="SignalP"/>
    </source>
</evidence>
<dbReference type="SMART" id="SM00832">
    <property type="entry name" value="C8"/>
    <property type="match status" value="5"/>
</dbReference>
<evidence type="ECO:0000313" key="17">
    <source>
        <dbReference type="Proteomes" id="UP000515204"/>
    </source>
</evidence>
<evidence type="ECO:0000256" key="9">
    <source>
        <dbReference type="SAM" id="MobiDB-lite"/>
    </source>
</evidence>
<dbReference type="SMART" id="SM00494">
    <property type="entry name" value="ChtBD2"/>
    <property type="match status" value="1"/>
</dbReference>
<sequence>MVLLRVLARSFVLIIVANNILQGYAYSEIEESEETEDMLNDAVDQPLANDDFYNVKSRKGGRRVFAGGCTRIPSAPVNGKIVCSMKRGCIASCAPDYKFPNGVHQLTVTCVDREWQIQGTEWSSVPHCEPICMPECQNNGMCIAPHQCDCSEHFTGPQCQFEDKPCLNHLPPALNSYKRCNSKSCTVSCMKNFTFPDGSSIANLICKDGSWKPTRGDWISIPDCEPVCNPPCRNGGNCLPMNLCQCPQNYRGAQCQYSADICDAKNLRFNGGYYCTSADDKYSCMLDCPAESTFEFSPAAEYTCTYDTGIFQPQPIPQCKTNDNTKIVSRKTTYKTYVRESNHSWSTQEAFSGTTKGSHEFNSVHGGSVTSDMFNTLDDHKVIVKESRRAEPKTCFTWGGTHYKTFDDKIYSFDSDCPHVLLRETRDDVCTILISNAPGCRTTGGRCSRIVKLFVHDKEYSLASDETGISTFFSGKRLLPIPVYLPGLRVDKSAHFTLVSLDSLGVKLKWDGSLLLQIEASESMWNKTAGLCGTMNGDPDDDFLTKSGTHTKSISTLADSWRVSNLGETCDDYSNTQHACEVRDDLAQNAFKFCVKLLSNRKFKPCAHTINFSELSEACLWDYCACKNSDRKKCACNTMDIYMRQCVHKGIAVATAWRNNDTCPISCKNGRIYMSCGPKVEASCFSGIEAKSEDPECEEGCFCPAGTLEHQGRCIMPEECPCKLRGKLFEPGTSVPKGCNTCTCTAGKWVCTQVQCKARCSVLGDPHYTTFDGKHYDFMGKCRYYLMKGENYTIGTENVRCSGAISENMGFTPADSPSCTKAVTINFKRTSIKLKQNHQITVNSDEVTKLPMLIDGARVRLASSIFVVINLPNDLEVWWDGVTRVYINAPAKFHGRTKGLCGTFTENQKDDFATPDGDVESAVTAFANKWREDKICADDSEDEPKHPCELNPQKRATAEEYCSKIHSDIFSGCHWHVDPTEFYRDCMYDMCACDTVVESCLCPILAAYAENCAALGVKLPWRSEIDECKIHCSGGQTYQVCGNSCTRSCEDISFYQDCKQECVEGCNCPEGQTLDANSECVPIAECPCVHAGREYRSNHREVRPGNKGQDYCTCIGGIWGCRPATPEEIRDYPPVTELLSTCVASKHLEVTDCEPVERRTCSNMHISDERSPAVCTSGCVCKVGYVLDTPNGVCIPERDCPCHHGGKSYKEGSIIQADCNTCTCEGTKWKCTDRICAGVCSVWGDSHYKTFDGKMYDFQGICDYVLVKSKLSKEQSFDVSIQNVPCGTNGVACSKSITLVVGDGEQREELVLTKGKKLPKGPFKRMTIRTTEIFVFVDVPDLRLVLQWDKGTRVYVRLNPEWKGHTVGLCGDYNDNAGDDFKTPSGGISEASVNLFGDSWKKDPSCPEPLDVVEACEQHPERKLWSLRRCNLLKSPVFSPCRSEVEVEPYLRNCIFDACSCDSGGDCECLCTALAAYAHECNAKGVPVKWRTQEICPLQCNEELSAYSPCVPTCPRETCDNLMTVKDGSHLCAEDTCVEGCQYRPCPAGQVYWNASYAECTPRSTCKKPFCAELDGVTYYEGERVRGDDCQSCFCTRGGVTCKGEPCSTAATVEVTSGEPVNTVLQVEPQKCVAGWSKWINKDEAAQKRTVEVEPLPGLADLENSEGLAVCDEEHMVDIRCRSVEKQLSPKQSGLDVECSLERGLYCRSSPGLTCVDFEISVLCRCPELTTELPQREITTEAIAGKEECDPAQPNSPHPTNCRLYYQCVPTATGRELIERPCAPGTLFDAKMQVCNLPAAVLRTRPECATGQTTPSEWSETKSGVINEKTLTTSVKKVVSTEEVCPDGEAWSECAVQCTKTCHHYRRSLVTRGYCNDGADCVAGCVSVERPACSPHRYWRDSVTCVDANECPCEAHDGRSVVPPGAVRKESDCETCQCVNNYYTCDSTLCRKTSYEQPAGTTVGESQAVTTEQPPFTTSPEREATSPVGEYTILLQSTASPPAECDSRRYVPLVQSGKVLVHASSSEVPVLRPENLWVRAPGTSSPDHVGFWEPKVSDSHQWLAVEFEKIEPVYGVVLQGAVTEDKFVTSYHVLFSEDGQTFSYVSGRERRAHVFRGPVDRAQSVKQMFDQPIEAKIIRIEPLTWHNGIAVRADVLGCQDHLTTTTTTATEFPIMKTTVSEEVVRPVCDDPMGLDNQLMTLEQVSVSSSPQLIQHLPLSSDGVWRSALDSPHQYVEFDFLEPRNLTGITTKGGDGAWTTAYKIFYSNDRRHWSPVIGEDGDEKEFLGNFDVQSSKTNFFEKPLHARYLKIQPTKWHEHVALKVEPLGCYLAYPPMPEVPKMTSPSPVERRCNVCDGIEQTVNDEDCRCKESWWWDGESCVPEQECPCVVGHVPYAVGSVYKTEDCQECVCALGGNAACMPKKCEPCEEPGLQSVVSELCTCLCKPCPTGTTHCPTSDVCINETAWCDGVQDCPDDEVKCEVITPVTVFKPETTRNYTAVTTQKPTEVGPCEKPFCPADYRIVYKSNYQAKGYSGSKAKSGVKGFMKTKRPRKPPFRNHPMKYVDRRPSAEDVQCSEFTCAPTKFPPVFPGKPHPEKCPNASCPPNYEVVYEKMSMYKLHKCPKYACRPLVSEVAYCNVTGRTFNTFDHLEYKYDVCNHILARDMYHNRWYITLEKHCDSPGGLCARELVVTLKDHQIVLYPDLHVDIDERSFTAGQVARLGTRFPGFQLSRMGDTIMLLSHHGFWLSWDSATNVKIGVVSKLAGQVDGLCGYYDGNVANDRQTPEGGQAKSTVQFGKSWAMEGTPECDPQVCPRNVQERAWTICNSVKSPTLVEACSSVIDIDKFVSRCVESSCTCLRGNSSYEDCRCQLLTGFVSECEAAVPGADLSDWRRIHDCPASCPAPFVHRDCFRNKCEITCENLRELEPCPAMPGACFPGCFCPDGLVRRNEECVPPVQCRDCVCDGLGNSRFIGFDRKDFGFAGNCTYVLSRSVADSVKGREEGSHQYQILVSNGGCATGTCTRAVTLLYGKHAVQMKRTEDSKDLRVSVDDSQVAEFPYSRTWITLDRTSAGDVSLLLPAIQLELVAFRQNFAFTLKLPSHIFDDATEGLCGGCNADAGFKKRDGEITHDAEEFGKSWLANRLPAELDLNDQACSSESRVRCESPPTDQDICRKLLDLPEFQQCHSIVDPEPYLDCCHDALCNGGDYCDSMEMYARKCSEVDLCPAWRTDNICPHECPEGLVYRPCASGCKETCDTPSDEKCSSRGPVEGCFCPENYVLHNDSCVPRRNCHVCDKDGHVEGDVWRPDKCTECKCHDGAVNCQKTECPLLDTICEESMTPVLVNETKERCCPKYLCVPKPTAPTVCVEPQEPECGFGQVMKTITGADGCYKIICQCLPENECPVIEDEVEQLEPGFVQVMNTSGCCPRPTKICDPQTCPSALECPKYYNINAITRVDDCCPTHECVPPKDICLYTNDEDRSGQHVIAKKIGEEWKDGKCKTCVCENSHDGPQPNCVITECPSAHEHLDVNDYVLKEILLDDKCCPIFERSACKDGDKIYTVGESWRPDAKDACVTMECDQHSGSIQRQIKVQECNVICDFGYKYQPSNDTAVECCGKCIQTSCVVEGMLKNVGEEWQSDDHCVTYSCDSTNGRMYVQTNTENCPEIDPQLELEFEIETRKVSGKCCPEIVKTACRNNGKTYEPGQKWKSFTDSCVTETCTTGPNITKHMEVEVCSKQCAQGWSYQEPEDDRCCGECKQTYCIYEDILYTPGTTWSSDDNCTTYSCSKVNELLSISVSPTACPDIKDCPEKAIYHDQCCKRCELSILNQLARNRSKCQPTAMDAESTIGMLVVNHPLYGICKNLGPIEGINQCNGTCESSTHFDTKNWKQVNNCQCCQAEEYTGIVVELTCEYNRRLKKQLTTPTSCSCQSCALSDMKNEDRKTKTKG</sequence>
<evidence type="ECO:0000259" key="13">
    <source>
        <dbReference type="PROSITE" id="PS50026"/>
    </source>
</evidence>
<dbReference type="Proteomes" id="UP000515204">
    <property type="component" value="Unplaced"/>
</dbReference>
<feature type="domain" description="VWFD" evidence="16">
    <location>
        <begin position="2634"/>
        <end position="2808"/>
    </location>
</feature>
<dbReference type="SMART" id="SM00231">
    <property type="entry name" value="FA58C"/>
    <property type="match status" value="2"/>
</dbReference>
<feature type="domain" description="F5/8 type C" evidence="12">
    <location>
        <begin position="2005"/>
        <end position="2158"/>
    </location>
</feature>
<evidence type="ECO:0000313" key="18">
    <source>
        <dbReference type="RefSeq" id="XP_014469309.1"/>
    </source>
</evidence>
<dbReference type="Pfam" id="PF01826">
    <property type="entry name" value="TIL"/>
    <property type="match status" value="4"/>
</dbReference>
<dbReference type="Gene3D" id="2.60.120.260">
    <property type="entry name" value="Galactose-binding domain-like"/>
    <property type="match status" value="2"/>
</dbReference>
<organism evidence="17 18">
    <name type="scientific">Dinoponera quadriceps</name>
    <name type="common">South American ant</name>
    <dbReference type="NCBI Taxonomy" id="609295"/>
    <lineage>
        <taxon>Eukaryota</taxon>
        <taxon>Metazoa</taxon>
        <taxon>Ecdysozoa</taxon>
        <taxon>Arthropoda</taxon>
        <taxon>Hexapoda</taxon>
        <taxon>Insecta</taxon>
        <taxon>Pterygota</taxon>
        <taxon>Neoptera</taxon>
        <taxon>Endopterygota</taxon>
        <taxon>Hymenoptera</taxon>
        <taxon>Apocrita</taxon>
        <taxon>Aculeata</taxon>
        <taxon>Formicoidea</taxon>
        <taxon>Formicidae</taxon>
        <taxon>Ponerinae</taxon>
        <taxon>Ponerini</taxon>
        <taxon>Dinoponera</taxon>
    </lineage>
</organism>
<dbReference type="GO" id="GO:0008061">
    <property type="term" value="F:chitin binding"/>
    <property type="evidence" value="ECO:0007669"/>
    <property type="project" value="InterPro"/>
</dbReference>
<dbReference type="Pfam" id="PF00754">
    <property type="entry name" value="F5_F8_type_C"/>
    <property type="match status" value="2"/>
</dbReference>
<feature type="domain" description="VWFD" evidence="16">
    <location>
        <begin position="393"/>
        <end position="571"/>
    </location>
</feature>
<keyword evidence="17" id="KW-1185">Reference proteome</keyword>
<evidence type="ECO:0000256" key="8">
    <source>
        <dbReference type="PROSITE-ProRule" id="PRU00076"/>
    </source>
</evidence>
<feature type="disulfide bond" evidence="8">
    <location>
        <begin position="150"/>
        <end position="159"/>
    </location>
</feature>
<feature type="disulfide bond" evidence="8">
    <location>
        <begin position="228"/>
        <end position="238"/>
    </location>
</feature>
<feature type="chain" id="PRO_5027575631" evidence="10">
    <location>
        <begin position="28"/>
        <end position="3945"/>
    </location>
</feature>
<dbReference type="Gene3D" id="2.10.25.10">
    <property type="entry name" value="Laminin"/>
    <property type="match status" value="7"/>
</dbReference>
<evidence type="ECO:0000256" key="3">
    <source>
        <dbReference type="ARBA" id="ARBA00022737"/>
    </source>
</evidence>
<dbReference type="GO" id="GO:0005615">
    <property type="term" value="C:extracellular space"/>
    <property type="evidence" value="ECO:0007669"/>
    <property type="project" value="TreeGrafter"/>
</dbReference>
<dbReference type="GO" id="GO:0004867">
    <property type="term" value="F:serine-type endopeptidase inhibitor activity"/>
    <property type="evidence" value="ECO:0007669"/>
    <property type="project" value="UniProtKB-KW"/>
</dbReference>
<dbReference type="PROSITE" id="PS50184">
    <property type="entry name" value="VWFC_2"/>
    <property type="match status" value="1"/>
</dbReference>
<dbReference type="OrthoDB" id="6262482at2759"/>
<feature type="disulfide bond" evidence="8">
    <location>
        <begin position="132"/>
        <end position="142"/>
    </location>
</feature>
<evidence type="ECO:0000256" key="6">
    <source>
        <dbReference type="ARBA" id="ARBA00023180"/>
    </source>
</evidence>
<dbReference type="PROSITE" id="PS00022">
    <property type="entry name" value="EGF_1"/>
    <property type="match status" value="2"/>
</dbReference>
<evidence type="ECO:0000259" key="15">
    <source>
        <dbReference type="PROSITE" id="PS50940"/>
    </source>
</evidence>
<evidence type="ECO:0000259" key="16">
    <source>
        <dbReference type="PROSITE" id="PS51233"/>
    </source>
</evidence>
<evidence type="ECO:0000256" key="7">
    <source>
        <dbReference type="PROSITE-ProRule" id="PRU00039"/>
    </source>
</evidence>
<feature type="disulfide bond" evidence="7">
    <location>
        <begin position="3870"/>
        <end position="3924"/>
    </location>
</feature>
<dbReference type="PANTHER" id="PTHR11339">
    <property type="entry name" value="EXTRACELLULAR MATRIX GLYCOPROTEIN RELATED"/>
    <property type="match status" value="1"/>
</dbReference>
<feature type="domain" description="VWFD" evidence="16">
    <location>
        <begin position="2960"/>
        <end position="3145"/>
    </location>
</feature>